<protein>
    <submittedName>
        <fullName evidence="1">Uncharacterized protein</fullName>
    </submittedName>
</protein>
<feature type="non-terminal residue" evidence="1">
    <location>
        <position position="175"/>
    </location>
</feature>
<dbReference type="Gene3D" id="2.60.120.380">
    <property type="match status" value="1"/>
</dbReference>
<sequence length="175" mass="18817">MKAIGLAFIFSCFFYIYGCNSSNGPSLISDPVDSASQITCFDVTISLSGLSNTSSLCTTNENNGVNGLGVYRFVRFTLDSNQSVTISVDRTSGLNPADPDIQILSNGVLIPGGLSQSTVSNTETLIKSLTAGDYVLQVYDDNYTRDSFKLSDAFTKQALSPIYKNNQIEFIQAAS</sequence>
<proteinExistence type="predicted"/>
<organism evidence="1">
    <name type="scientific">hydrothermal vent metagenome</name>
    <dbReference type="NCBI Taxonomy" id="652676"/>
    <lineage>
        <taxon>unclassified sequences</taxon>
        <taxon>metagenomes</taxon>
        <taxon>ecological metagenomes</taxon>
    </lineage>
</organism>
<name>A0A3B0WP19_9ZZZZ</name>
<dbReference type="EMBL" id="UOFF01000444">
    <property type="protein sequence ID" value="VAW57718.1"/>
    <property type="molecule type" value="Genomic_DNA"/>
</dbReference>
<dbReference type="AlphaFoldDB" id="A0A3B0WP19"/>
<accession>A0A3B0WP19</accession>
<reference evidence="1" key="1">
    <citation type="submission" date="2018-06" db="EMBL/GenBank/DDBJ databases">
        <authorList>
            <person name="Zhirakovskaya E."/>
        </authorList>
    </citation>
    <scope>NUCLEOTIDE SEQUENCE</scope>
</reference>
<evidence type="ECO:0000313" key="1">
    <source>
        <dbReference type="EMBL" id="VAW57718.1"/>
    </source>
</evidence>
<gene>
    <name evidence="1" type="ORF">MNBD_GAMMA07-2598</name>
</gene>